<evidence type="ECO:0000313" key="7">
    <source>
        <dbReference type="EMBL" id="NEL75881.1"/>
    </source>
</evidence>
<keyword evidence="3 5" id="KW-0520">NAD</keyword>
<reference evidence="7 11" key="3">
    <citation type="submission" date="2019-11" db="EMBL/GenBank/DDBJ databases">
        <title>Genome-resolved metagenomics to study the prevalence of co-infection and intraspecific heterogeneity among plant pathogen metapopulations.</title>
        <authorList>
            <person name="Newberry E."/>
            <person name="Bhandari R."/>
            <person name="Kemble J."/>
            <person name="Sikora E."/>
            <person name="Potnis N."/>
        </authorList>
    </citation>
    <scope>NUCLEOTIDE SEQUENCE [LARGE SCALE GENOMIC DNA]</scope>
    <source>
        <strain evidence="7">Xp_Tom_Tuscaloosa_18b</strain>
    </source>
</reference>
<evidence type="ECO:0000313" key="11">
    <source>
        <dbReference type="Proteomes" id="UP000471082"/>
    </source>
</evidence>
<evidence type="ECO:0000256" key="4">
    <source>
        <dbReference type="ARBA" id="ARBA00025212"/>
    </source>
</evidence>
<reference evidence="8 10" key="2">
    <citation type="submission" date="2018-02" db="EMBL/GenBank/DDBJ databases">
        <title>Characterization of Xanthomonas diversity in transplant houses and field plants.</title>
        <authorList>
            <person name="Abrahamian P."/>
            <person name="Timilsina S."/>
            <person name="Minsavage G.V."/>
            <person name="Goss E.M."/>
            <person name="Jones J.B."/>
            <person name="Vallad G.E."/>
        </authorList>
    </citation>
    <scope>NUCLEOTIDE SEQUENCE [LARGE SCALE GENOMIC DNA]</scope>
    <source>
        <strain evidence="8 10">GEV2132</strain>
    </source>
</reference>
<dbReference type="EC" id="2.7.1.-" evidence="5"/>
<dbReference type="Gene3D" id="3.20.170.30">
    <property type="match status" value="1"/>
</dbReference>
<comment type="similarity">
    <text evidence="1 5">Belongs to the KptA/TPT1 family.</text>
</comment>
<dbReference type="InterPro" id="IPR042081">
    <property type="entry name" value="RNA_2'-PTrans_C"/>
</dbReference>
<dbReference type="Gene3D" id="1.10.10.970">
    <property type="entry name" value="RNA 2'-phosphotransferase, Tpt1/KptA family, N-terminal domain"/>
    <property type="match status" value="1"/>
</dbReference>
<dbReference type="Proteomes" id="UP000289372">
    <property type="component" value="Unassembled WGS sequence"/>
</dbReference>
<dbReference type="SUPFAM" id="SSF56399">
    <property type="entry name" value="ADP-ribosylation"/>
    <property type="match status" value="1"/>
</dbReference>
<protein>
    <recommendedName>
        <fullName evidence="5">Probable RNA 2'-phosphotransferase</fullName>
        <ecNumber evidence="5">2.7.1.-</ecNumber>
    </recommendedName>
</protein>
<comment type="caution">
    <text evidence="7">The sequence shown here is derived from an EMBL/GenBank/DDBJ whole genome shotgun (WGS) entry which is preliminary data.</text>
</comment>
<name>A0A0G8ZX78_XANPE</name>
<dbReference type="PANTHER" id="PTHR12684:SF2">
    <property type="entry name" value="TRNA 2'-PHOSPHOTRANSFERASE 1"/>
    <property type="match status" value="1"/>
</dbReference>
<dbReference type="Proteomes" id="UP000471082">
    <property type="component" value="Unassembled WGS sequence"/>
</dbReference>
<evidence type="ECO:0000256" key="2">
    <source>
        <dbReference type="ARBA" id="ARBA00022679"/>
    </source>
</evidence>
<dbReference type="EMBL" id="JAAGYU010000019">
    <property type="protein sequence ID" value="NEL75881.1"/>
    <property type="molecule type" value="Genomic_DNA"/>
</dbReference>
<evidence type="ECO:0000313" key="10">
    <source>
        <dbReference type="Proteomes" id="UP000289372"/>
    </source>
</evidence>
<evidence type="ECO:0000256" key="5">
    <source>
        <dbReference type="HAMAP-Rule" id="MF_00299"/>
    </source>
</evidence>
<dbReference type="HAMAP" id="MF_00299">
    <property type="entry name" value="KptA"/>
    <property type="match status" value="1"/>
</dbReference>
<dbReference type="KEGG" id="xpe:BJD13_17395"/>
<keyword evidence="9" id="KW-1185">Reference proteome</keyword>
<dbReference type="EMBL" id="PUUL01000161">
    <property type="protein sequence ID" value="RXD48773.1"/>
    <property type="molecule type" value="Genomic_DNA"/>
</dbReference>
<dbReference type="GO" id="GO:0000215">
    <property type="term" value="F:tRNA 2'-phosphotransferase activity"/>
    <property type="evidence" value="ECO:0007669"/>
    <property type="project" value="TreeGrafter"/>
</dbReference>
<evidence type="ECO:0000256" key="3">
    <source>
        <dbReference type="ARBA" id="ARBA00023027"/>
    </source>
</evidence>
<gene>
    <name evidence="5" type="primary">kptA</name>
    <name evidence="8" type="ORF">DB769_21900</name>
    <name evidence="7" type="ORF">G3W61_06380</name>
    <name evidence="6" type="ORF">XP315_12300</name>
</gene>
<dbReference type="GO" id="GO:0006388">
    <property type="term" value="P:tRNA splicing, via endonucleolytic cleavage and ligation"/>
    <property type="evidence" value="ECO:0007669"/>
    <property type="project" value="UniProtKB-UniRule"/>
</dbReference>
<dbReference type="GeneID" id="61776825"/>
<dbReference type="RefSeq" id="WP_008577182.1">
    <property type="nucleotide sequence ID" value="NZ_CP018475.1"/>
</dbReference>
<dbReference type="InterPro" id="IPR042080">
    <property type="entry name" value="RNA_2'-PTrans_N"/>
</dbReference>
<dbReference type="Pfam" id="PF01885">
    <property type="entry name" value="PTS_2-RNA"/>
    <property type="match status" value="1"/>
</dbReference>
<comment type="function">
    <text evidence="4 5">Removes the 2'-phosphate from RNA via an intermediate in which the phosphate is ADP-ribosylated by NAD followed by a presumed transesterification to release the RNA and generate ADP-ribose 1''-2''-cyclic phosphate (APPR&gt;P). May function as an ADP-ribosylase.</text>
</comment>
<dbReference type="InterPro" id="IPR002745">
    <property type="entry name" value="Ptrans_KptA/Tpt1"/>
</dbReference>
<evidence type="ECO:0000256" key="1">
    <source>
        <dbReference type="ARBA" id="ARBA00009836"/>
    </source>
</evidence>
<dbReference type="EMBL" id="JZUY01000041">
    <property type="protein sequence ID" value="KLC05122.1"/>
    <property type="molecule type" value="Genomic_DNA"/>
</dbReference>
<sequence>MRSLHTETSKFLSYVLRHAPQSIGLTLDREGWADIDALIAAATAAGRALDADLIRAVVSSNDKQRFALSADGRQIRAVQGHSTATVALVHMPRTPPSMLYHGTATRFLEAILAQGLQPGQRHHVHLSADPKTATTVGARHGAPSVLRVHSLQMHEDGHVFYQADNGVWLTRHVPPNYLHLVQ</sequence>
<dbReference type="GO" id="GO:0003950">
    <property type="term" value="F:NAD+ poly-ADP-ribosyltransferase activity"/>
    <property type="evidence" value="ECO:0007669"/>
    <property type="project" value="InterPro"/>
</dbReference>
<proteinExistence type="inferred from homology"/>
<dbReference type="Proteomes" id="UP000035369">
    <property type="component" value="Unassembled WGS sequence"/>
</dbReference>
<accession>A0A0G8ZX78</accession>
<dbReference type="NCBIfam" id="NF002014">
    <property type="entry name" value="PRK00819.1-4"/>
    <property type="match status" value="1"/>
</dbReference>
<reference evidence="6 9" key="1">
    <citation type="submission" date="2015-02" db="EMBL/GenBank/DDBJ databases">
        <title>Whole genome sequencing of multiple isolates of three species of pepper and tomato-infecting xanthomonads reveals genetic diversity in field strains and pinpoints effectors responsible for host specificity.</title>
        <authorList>
            <person name="Schwartz A."/>
            <person name="Dahlbeck D."/>
            <person name="Staskawicz B."/>
            <person name="Bart R."/>
            <person name="Potnis N."/>
            <person name="Minsavage G."/>
            <person name="Timilsina S."/>
            <person name="Goss E."/>
            <person name="Jones J."/>
            <person name="Vallad G."/>
            <person name="Barak J."/>
            <person name="Miller S."/>
            <person name="Ritchie D."/>
            <person name="Martins J.Jr."/>
            <person name="Patane J.S."/>
            <person name="Setubal J.C."/>
        </authorList>
    </citation>
    <scope>NUCLEOTIDE SEQUENCE [LARGE SCALE GENOMIC DNA]</scope>
    <source>
        <strain evidence="6 9">Xp3-15</strain>
    </source>
</reference>
<dbReference type="PANTHER" id="PTHR12684">
    <property type="entry name" value="PUTATIVE PHOSPHOTRANSFERASE"/>
    <property type="match status" value="1"/>
</dbReference>
<dbReference type="InterPro" id="IPR022928">
    <property type="entry name" value="RNA_2'-PTrans_KptA"/>
</dbReference>
<organism evidence="7 11">
    <name type="scientific">Xanthomonas perforans</name>
    <dbReference type="NCBI Taxonomy" id="442694"/>
    <lineage>
        <taxon>Bacteria</taxon>
        <taxon>Pseudomonadati</taxon>
        <taxon>Pseudomonadota</taxon>
        <taxon>Gammaproteobacteria</taxon>
        <taxon>Lysobacterales</taxon>
        <taxon>Lysobacteraceae</taxon>
        <taxon>Xanthomonas</taxon>
    </lineage>
</organism>
<evidence type="ECO:0000313" key="9">
    <source>
        <dbReference type="Proteomes" id="UP000035369"/>
    </source>
</evidence>
<dbReference type="AlphaFoldDB" id="A0A0G8ZX78"/>
<evidence type="ECO:0000313" key="8">
    <source>
        <dbReference type="EMBL" id="RXD48773.1"/>
    </source>
</evidence>
<keyword evidence="2 5" id="KW-0808">Transferase</keyword>
<evidence type="ECO:0000313" key="6">
    <source>
        <dbReference type="EMBL" id="KLC05122.1"/>
    </source>
</evidence>